<reference evidence="3 4" key="1">
    <citation type="submission" date="2016-10" db="EMBL/GenBank/DDBJ databases">
        <authorList>
            <person name="de Groot N.N."/>
        </authorList>
    </citation>
    <scope>NUCLEOTIDE SEQUENCE [LARGE SCALE GENOMIC DNA]</scope>
    <source>
        <strain evidence="3 4">CGMCC 1.6133</strain>
    </source>
</reference>
<sequence length="500" mass="55111">MALMFQRIARNFARNGYFPTDEASIERVLQALSPASAGRMRVLDPCAGEGAAIAELAHHLGRERVQAYGVEYHAERAASIQGLVDKGLQGDLMDTVISPRSVGCLWLNPPYGDLLADHAGYERYQGKGRRRLEKLFYQRTVGTLQVGGVMVLIVPDYALDKELTGWLVNHFTELRVFRAAVDDFQQVVILGRRVRRREAQRSQEVKAMRAQLLRVGSKEVIPEVIPEVWPFEPYVVPAAQGELRHFYRVSLDAEQLADEVGKLQGLWPGVGSVFGKTGLSPRPPVRRLSSWHLALSLAAGAISGVVTAPSGRCLVVKGNTHKDKVAKTEFTEGEDGSITETRVLTDRFVPVIRAWEMTPDSPRCGQLLTITSTPAASDGEPDAGSTAEDAGPDDAPAPLNQVAERAARPDPRRFDVGRVVMTRAVNELVERGEVSPMALLRRHVTGDWGDVPEEDRQSNEQALIHGDRVLSSYRIGESLTVWIITEADRSVTTLLLPDDY</sequence>
<dbReference type="OrthoDB" id="1843260at2"/>
<evidence type="ECO:0000256" key="1">
    <source>
        <dbReference type="SAM" id="MobiDB-lite"/>
    </source>
</evidence>
<protein>
    <recommendedName>
        <fullName evidence="2">DUF6094 domain-containing protein</fullName>
    </recommendedName>
</protein>
<dbReference type="EMBL" id="FNES01000011">
    <property type="protein sequence ID" value="SDK08782.1"/>
    <property type="molecule type" value="Genomic_DNA"/>
</dbReference>
<dbReference type="Gene3D" id="3.40.50.150">
    <property type="entry name" value="Vaccinia Virus protein VP39"/>
    <property type="match status" value="1"/>
</dbReference>
<dbReference type="AlphaFoldDB" id="A0A1G8Z111"/>
<dbReference type="SUPFAM" id="SSF53335">
    <property type="entry name" value="S-adenosyl-L-methionine-dependent methyltransferases"/>
    <property type="match status" value="1"/>
</dbReference>
<dbReference type="STRING" id="376427.SAMN04487954_11160"/>
<dbReference type="InterPro" id="IPR046076">
    <property type="entry name" value="DUF6094"/>
</dbReference>
<name>A0A1G8Z111_9GAMM</name>
<gene>
    <name evidence="3" type="ORF">SAMN04487954_11160</name>
</gene>
<dbReference type="InterPro" id="IPR029063">
    <property type="entry name" value="SAM-dependent_MTases_sf"/>
</dbReference>
<dbReference type="PRINTS" id="PR00507">
    <property type="entry name" value="N12N6MTFRASE"/>
</dbReference>
<dbReference type="Pfam" id="PF19587">
    <property type="entry name" value="DUF6094"/>
    <property type="match status" value="1"/>
</dbReference>
<keyword evidence="4" id="KW-1185">Reference proteome</keyword>
<organism evidence="3 4">
    <name type="scientific">Billgrantia gudaonensis</name>
    <dbReference type="NCBI Taxonomy" id="376427"/>
    <lineage>
        <taxon>Bacteria</taxon>
        <taxon>Pseudomonadati</taxon>
        <taxon>Pseudomonadota</taxon>
        <taxon>Gammaproteobacteria</taxon>
        <taxon>Oceanospirillales</taxon>
        <taxon>Halomonadaceae</taxon>
        <taxon>Billgrantia</taxon>
    </lineage>
</organism>
<evidence type="ECO:0000313" key="4">
    <source>
        <dbReference type="Proteomes" id="UP000198525"/>
    </source>
</evidence>
<evidence type="ECO:0000313" key="3">
    <source>
        <dbReference type="EMBL" id="SDK08782.1"/>
    </source>
</evidence>
<dbReference type="Proteomes" id="UP000198525">
    <property type="component" value="Unassembled WGS sequence"/>
</dbReference>
<proteinExistence type="predicted"/>
<evidence type="ECO:0000259" key="2">
    <source>
        <dbReference type="Pfam" id="PF19587"/>
    </source>
</evidence>
<feature type="domain" description="DUF6094" evidence="2">
    <location>
        <begin position="11"/>
        <end position="199"/>
    </location>
</feature>
<feature type="region of interest" description="Disordered" evidence="1">
    <location>
        <begin position="372"/>
        <end position="410"/>
    </location>
</feature>
<accession>A0A1G8Z111</accession>